<dbReference type="Gene3D" id="1.10.10.2320">
    <property type="match status" value="1"/>
</dbReference>
<dbReference type="InterPro" id="IPR036390">
    <property type="entry name" value="WH_DNA-bd_sf"/>
</dbReference>
<comment type="subcellular location">
    <subcellularLocation>
        <location evidence="1 11">Cytoplasm</location>
    </subcellularLocation>
</comment>
<dbReference type="NCBIfam" id="NF003210">
    <property type="entry name" value="PRK04172.1"/>
    <property type="match status" value="1"/>
</dbReference>
<dbReference type="InterPro" id="IPR004529">
    <property type="entry name" value="Phe-tRNA-synth_IIc_asu"/>
</dbReference>
<evidence type="ECO:0000256" key="6">
    <source>
        <dbReference type="ARBA" id="ARBA00022741"/>
    </source>
</evidence>
<comment type="catalytic activity">
    <reaction evidence="11">
        <text>tRNA(Phe) + L-phenylalanine + ATP = L-phenylalanyl-tRNA(Phe) + AMP + diphosphate + H(+)</text>
        <dbReference type="Rhea" id="RHEA:19413"/>
        <dbReference type="Rhea" id="RHEA-COMP:9668"/>
        <dbReference type="Rhea" id="RHEA-COMP:9699"/>
        <dbReference type="ChEBI" id="CHEBI:15378"/>
        <dbReference type="ChEBI" id="CHEBI:30616"/>
        <dbReference type="ChEBI" id="CHEBI:33019"/>
        <dbReference type="ChEBI" id="CHEBI:58095"/>
        <dbReference type="ChEBI" id="CHEBI:78442"/>
        <dbReference type="ChEBI" id="CHEBI:78531"/>
        <dbReference type="ChEBI" id="CHEBI:456215"/>
        <dbReference type="EC" id="6.1.1.20"/>
    </reaction>
</comment>
<dbReference type="NCBIfam" id="TIGR00468">
    <property type="entry name" value="pheS"/>
    <property type="match status" value="1"/>
</dbReference>
<feature type="binding site" evidence="11">
    <location>
        <position position="446"/>
    </location>
    <ligand>
        <name>L-phenylalanine</name>
        <dbReference type="ChEBI" id="CHEBI:58095"/>
    </ligand>
</feature>
<keyword evidence="3 11" id="KW-0963">Cytoplasm</keyword>
<dbReference type="CDD" id="cd00496">
    <property type="entry name" value="PheRS_alpha_core"/>
    <property type="match status" value="1"/>
</dbReference>
<evidence type="ECO:0000256" key="9">
    <source>
        <dbReference type="ARBA" id="ARBA00022917"/>
    </source>
</evidence>
<keyword evidence="9 11" id="KW-0648">Protein biosynthesis</keyword>
<evidence type="ECO:0000313" key="13">
    <source>
        <dbReference type="EMBL" id="ELY46276.1"/>
    </source>
</evidence>
<protein>
    <recommendedName>
        <fullName evidence="11">Phenylalanine--tRNA ligase alpha subunit</fullName>
        <ecNumber evidence="11">6.1.1.20</ecNumber>
    </recommendedName>
    <alternativeName>
        <fullName evidence="11">Phenylalanyl-tRNA synthetase alpha subunit</fullName>
        <shortName evidence="11">PheRS</shortName>
    </alternativeName>
</protein>
<dbReference type="Pfam" id="PF01409">
    <property type="entry name" value="tRNA-synt_2d"/>
    <property type="match status" value="1"/>
</dbReference>
<dbReference type="EMBL" id="AOHX01000030">
    <property type="protein sequence ID" value="ELY46276.1"/>
    <property type="molecule type" value="Genomic_DNA"/>
</dbReference>
<keyword evidence="5 11" id="KW-0479">Metal-binding</keyword>
<dbReference type="GO" id="GO:0004826">
    <property type="term" value="F:phenylalanine-tRNA ligase activity"/>
    <property type="evidence" value="ECO:0007669"/>
    <property type="project" value="UniProtKB-UniRule"/>
</dbReference>
<comment type="similarity">
    <text evidence="2 11">Belongs to the class-II aminoacyl-tRNA synthetase family. Phe-tRNA synthetase alpha subunit type 2 subfamily.</text>
</comment>
<evidence type="ECO:0000256" key="3">
    <source>
        <dbReference type="ARBA" id="ARBA00022490"/>
    </source>
</evidence>
<feature type="binding site" evidence="11">
    <location>
        <position position="448"/>
    </location>
    <ligand>
        <name>Mg(2+)</name>
        <dbReference type="ChEBI" id="CHEBI:18420"/>
        <note>ligand shared with heterodimeric partner</note>
    </ligand>
</feature>
<organism evidence="13 14">
    <name type="scientific">Natronorubrum sulfidifaciens JCM 14089</name>
    <dbReference type="NCBI Taxonomy" id="1230460"/>
    <lineage>
        <taxon>Archaea</taxon>
        <taxon>Methanobacteriati</taxon>
        <taxon>Methanobacteriota</taxon>
        <taxon>Stenosarchaea group</taxon>
        <taxon>Halobacteria</taxon>
        <taxon>Halobacteriales</taxon>
        <taxon>Natrialbaceae</taxon>
        <taxon>Natronorubrum</taxon>
    </lineage>
</organism>
<evidence type="ECO:0000259" key="12">
    <source>
        <dbReference type="PROSITE" id="PS50862"/>
    </source>
</evidence>
<dbReference type="GO" id="GO:0005737">
    <property type="term" value="C:cytoplasm"/>
    <property type="evidence" value="ECO:0007669"/>
    <property type="project" value="UniProtKB-SubCell"/>
</dbReference>
<dbReference type="HAMAP" id="MF_00282">
    <property type="entry name" value="Phe_tRNA_synth_alpha2"/>
    <property type="match status" value="1"/>
</dbReference>
<evidence type="ECO:0000256" key="4">
    <source>
        <dbReference type="ARBA" id="ARBA00022598"/>
    </source>
</evidence>
<keyword evidence="10 11" id="KW-0030">Aminoacyl-tRNA synthetase</keyword>
<dbReference type="AlphaFoldDB" id="L9WAH2"/>
<evidence type="ECO:0000256" key="5">
    <source>
        <dbReference type="ARBA" id="ARBA00022723"/>
    </source>
</evidence>
<evidence type="ECO:0000256" key="7">
    <source>
        <dbReference type="ARBA" id="ARBA00022840"/>
    </source>
</evidence>
<dbReference type="Proteomes" id="UP000011661">
    <property type="component" value="Unassembled WGS sequence"/>
</dbReference>
<name>L9WAH2_9EURY</name>
<dbReference type="STRING" id="1230460.C495_06878"/>
<comment type="cofactor">
    <cofactor evidence="11">
        <name>Mg(2+)</name>
        <dbReference type="ChEBI" id="CHEBI:18420"/>
    </cofactor>
    <text evidence="11">Binds 2 magnesium ions per tetramer.</text>
</comment>
<dbReference type="GO" id="GO:0006432">
    <property type="term" value="P:phenylalanyl-tRNA aminoacylation"/>
    <property type="evidence" value="ECO:0007669"/>
    <property type="project" value="UniProtKB-UniRule"/>
</dbReference>
<dbReference type="InterPro" id="IPR022917">
    <property type="entry name" value="Phe_tRNA_ligase_alpha_bac/arc"/>
</dbReference>
<dbReference type="SUPFAM" id="SSF46785">
    <property type="entry name" value="Winged helix' DNA-binding domain"/>
    <property type="match status" value="1"/>
</dbReference>
<dbReference type="GO" id="GO:0000049">
    <property type="term" value="F:tRNA binding"/>
    <property type="evidence" value="ECO:0007669"/>
    <property type="project" value="InterPro"/>
</dbReference>
<feature type="binding site" evidence="11">
    <location>
        <begin position="406"/>
        <end position="408"/>
    </location>
    <ligand>
        <name>L-phenylalanine</name>
        <dbReference type="ChEBI" id="CHEBI:58095"/>
    </ligand>
</feature>
<evidence type="ECO:0000256" key="11">
    <source>
        <dbReference type="HAMAP-Rule" id="MF_00282"/>
    </source>
</evidence>
<dbReference type="eggNOG" id="arCOG00410">
    <property type="taxonomic scope" value="Archaea"/>
</dbReference>
<evidence type="ECO:0000256" key="8">
    <source>
        <dbReference type="ARBA" id="ARBA00022842"/>
    </source>
</evidence>
<sequence>MQLPAQQVAVLEAASADDATSVDALAAATDLPPETVTGAVFELEDEELVAVTERVDETVSLTDEGREYATDGLPEVRLYEAALEAGAGDEPVQMGRVIGASGLEGPQVDIALSNYARKGYGSIDSGEITADPDAEPDADAEANALAELADADDAPVESIDVDTETLEELERRGLLERSESTVREVTLTDAAVTELMAGLETAETVGQVTPELLTSWAKQGFADHSSGQGPREDGEWEDVEFAEYNVEADAETVEGGNVHILRQMSERVKDVLVGMGFQEMDGPHADADFWINDCLFMPQDHPARTHWDRFALEQPTHIDELPEDLVERVERAHREGVGEDSEGYHSPWDEDFARALALRGHTTSLSTRYLSGTEIGEIEPPARFFSVEKAYRNDTLDATHLLEFYQIEGWVMAEDLSVRDLMGTFEEFYAQFGITDIQFKPHYNPYTEPSFELFGTHPTTGELIEIGNSGIFREEMLEPLGVECDVMAWGLALERLAMLTTGAEDIRDLHGTLADLEFLRNAEVTY</sequence>
<keyword evidence="6 11" id="KW-0547">Nucleotide-binding</keyword>
<dbReference type="PROSITE" id="PS50862">
    <property type="entry name" value="AA_TRNA_LIGASE_II"/>
    <property type="match status" value="1"/>
</dbReference>
<dbReference type="PANTHER" id="PTHR11538:SF40">
    <property type="entry name" value="PHENYLALANINE--TRNA LIGASE ALPHA SUBUNIT"/>
    <property type="match status" value="1"/>
</dbReference>
<feature type="binding site" evidence="11">
    <location>
        <position position="472"/>
    </location>
    <ligand>
        <name>L-phenylalanine</name>
        <dbReference type="ChEBI" id="CHEBI:58095"/>
    </ligand>
</feature>
<dbReference type="EC" id="6.1.1.20" evidence="11"/>
<dbReference type="RefSeq" id="WP_008161259.1">
    <property type="nucleotide sequence ID" value="NZ_AOHX01000030.1"/>
</dbReference>
<comment type="caution">
    <text evidence="13">The sequence shown here is derived from an EMBL/GenBank/DDBJ whole genome shotgun (WGS) entry which is preliminary data.</text>
</comment>
<dbReference type="InterPro" id="IPR006195">
    <property type="entry name" value="aa-tRNA-synth_II"/>
</dbReference>
<keyword evidence="4 11" id="KW-0436">Ligase</keyword>
<dbReference type="Gene3D" id="1.10.10.2330">
    <property type="match status" value="1"/>
</dbReference>
<accession>L9WAH2</accession>
<keyword evidence="14" id="KW-1185">Reference proteome</keyword>
<dbReference type="GO" id="GO:0000287">
    <property type="term" value="F:magnesium ion binding"/>
    <property type="evidence" value="ECO:0007669"/>
    <property type="project" value="UniProtKB-UniRule"/>
</dbReference>
<evidence type="ECO:0000256" key="2">
    <source>
        <dbReference type="ARBA" id="ARBA00006703"/>
    </source>
</evidence>
<keyword evidence="7 11" id="KW-0067">ATP-binding</keyword>
<dbReference type="Gene3D" id="3.30.930.10">
    <property type="entry name" value="Bira Bifunctional Protein, Domain 2"/>
    <property type="match status" value="1"/>
</dbReference>
<dbReference type="SUPFAM" id="SSF55681">
    <property type="entry name" value="Class II aaRS and biotin synthetases"/>
    <property type="match status" value="1"/>
</dbReference>
<dbReference type="InterPro" id="IPR002319">
    <property type="entry name" value="Phenylalanyl-tRNA_Synthase"/>
</dbReference>
<dbReference type="OrthoDB" id="372178at2157"/>
<evidence type="ECO:0000256" key="1">
    <source>
        <dbReference type="ARBA" id="ARBA00004496"/>
    </source>
</evidence>
<keyword evidence="8 11" id="KW-0460">Magnesium</keyword>
<dbReference type="InterPro" id="IPR045864">
    <property type="entry name" value="aa-tRNA-synth_II/BPL/LPL"/>
</dbReference>
<dbReference type="Gene3D" id="3.30.1370.240">
    <property type="match status" value="1"/>
</dbReference>
<gene>
    <name evidence="11 13" type="primary">pheS</name>
    <name evidence="13" type="ORF">C495_06878</name>
</gene>
<proteinExistence type="inferred from homology"/>
<feature type="binding site" evidence="11">
    <location>
        <position position="363"/>
    </location>
    <ligand>
        <name>L-phenylalanine</name>
        <dbReference type="ChEBI" id="CHEBI:58095"/>
    </ligand>
</feature>
<dbReference type="GO" id="GO:0005524">
    <property type="term" value="F:ATP binding"/>
    <property type="evidence" value="ECO:0007669"/>
    <property type="project" value="UniProtKB-UniRule"/>
</dbReference>
<dbReference type="PANTHER" id="PTHR11538">
    <property type="entry name" value="PHENYLALANYL-TRNA SYNTHETASE"/>
    <property type="match status" value="1"/>
</dbReference>
<reference evidence="13 14" key="1">
    <citation type="journal article" date="2014" name="PLoS Genet.">
        <title>Phylogenetically driven sequencing of extremely halophilic archaea reveals strategies for static and dynamic osmo-response.</title>
        <authorList>
            <person name="Becker E.A."/>
            <person name="Seitzer P.M."/>
            <person name="Tritt A."/>
            <person name="Larsen D."/>
            <person name="Krusor M."/>
            <person name="Yao A.I."/>
            <person name="Wu D."/>
            <person name="Madern D."/>
            <person name="Eisen J.A."/>
            <person name="Darling A.E."/>
            <person name="Facciotti M.T."/>
        </authorList>
    </citation>
    <scope>NUCLEOTIDE SEQUENCE [LARGE SCALE GENOMIC DNA]</scope>
    <source>
        <strain evidence="13 14">JCM 14089</strain>
    </source>
</reference>
<comment type="subunit">
    <text evidence="11">Tetramer of two alpha and two beta subunits.</text>
</comment>
<evidence type="ECO:0000256" key="10">
    <source>
        <dbReference type="ARBA" id="ARBA00023146"/>
    </source>
</evidence>
<evidence type="ECO:0000313" key="14">
    <source>
        <dbReference type="Proteomes" id="UP000011661"/>
    </source>
</evidence>
<feature type="domain" description="Aminoacyl-transfer RNA synthetases class-II family profile" evidence="12">
    <location>
        <begin position="260"/>
        <end position="514"/>
    </location>
</feature>
<dbReference type="PATRIC" id="fig|1230460.4.peg.1384"/>